<dbReference type="EMBL" id="HACG01018349">
    <property type="protein sequence ID" value="CEK65214.1"/>
    <property type="molecule type" value="Transcribed_RNA"/>
</dbReference>
<feature type="non-terminal residue" evidence="2">
    <location>
        <position position="1"/>
    </location>
</feature>
<organism evidence="2">
    <name type="scientific">Arion vulgaris</name>
    <dbReference type="NCBI Taxonomy" id="1028688"/>
    <lineage>
        <taxon>Eukaryota</taxon>
        <taxon>Metazoa</taxon>
        <taxon>Spiralia</taxon>
        <taxon>Lophotrochozoa</taxon>
        <taxon>Mollusca</taxon>
        <taxon>Gastropoda</taxon>
        <taxon>Heterobranchia</taxon>
        <taxon>Euthyneura</taxon>
        <taxon>Panpulmonata</taxon>
        <taxon>Eupulmonata</taxon>
        <taxon>Stylommatophora</taxon>
        <taxon>Helicina</taxon>
        <taxon>Arionoidea</taxon>
        <taxon>Arionidae</taxon>
        <taxon>Arion</taxon>
    </lineage>
</organism>
<sequence>TNPPWLPLPSDIPSDSEIGELPWEYLSIGGVLLPVLCALFITIVIVVIASCLIQKKPNSLAAKWRDRSSHTIE</sequence>
<feature type="non-terminal residue" evidence="2">
    <location>
        <position position="73"/>
    </location>
</feature>
<evidence type="ECO:0000256" key="1">
    <source>
        <dbReference type="SAM" id="Phobius"/>
    </source>
</evidence>
<protein>
    <submittedName>
        <fullName evidence="2">Uncharacterized protein</fullName>
    </submittedName>
</protein>
<feature type="transmembrane region" description="Helical" evidence="1">
    <location>
        <begin position="31"/>
        <end position="53"/>
    </location>
</feature>
<accession>A0A0B6Z9C0</accession>
<keyword evidence="1" id="KW-0472">Membrane</keyword>
<keyword evidence="1" id="KW-0812">Transmembrane</keyword>
<evidence type="ECO:0000313" key="2">
    <source>
        <dbReference type="EMBL" id="CEK65214.1"/>
    </source>
</evidence>
<reference evidence="2" key="1">
    <citation type="submission" date="2014-12" db="EMBL/GenBank/DDBJ databases">
        <title>Insight into the proteome of Arion vulgaris.</title>
        <authorList>
            <person name="Aradska J."/>
            <person name="Bulat T."/>
            <person name="Smidak R."/>
            <person name="Sarate P."/>
            <person name="Gangsoo J."/>
            <person name="Sialana F."/>
            <person name="Bilban M."/>
            <person name="Lubec G."/>
        </authorList>
    </citation>
    <scope>NUCLEOTIDE SEQUENCE</scope>
    <source>
        <tissue evidence="2">Skin</tissue>
    </source>
</reference>
<proteinExistence type="predicted"/>
<dbReference type="AlphaFoldDB" id="A0A0B6Z9C0"/>
<name>A0A0B6Z9C0_9EUPU</name>
<gene>
    <name evidence="2" type="primary">ORF54294</name>
</gene>
<keyword evidence="1" id="KW-1133">Transmembrane helix</keyword>